<evidence type="ECO:0000256" key="4">
    <source>
        <dbReference type="RuleBase" id="RU003910"/>
    </source>
</evidence>
<dbReference type="SUPFAM" id="SSF46911">
    <property type="entry name" value="Ribosomal protein S18"/>
    <property type="match status" value="1"/>
</dbReference>
<dbReference type="GO" id="GO:0006412">
    <property type="term" value="P:translation"/>
    <property type="evidence" value="ECO:0007669"/>
    <property type="project" value="InterPro"/>
</dbReference>
<dbReference type="NCBIfam" id="TIGR00165">
    <property type="entry name" value="S18"/>
    <property type="match status" value="1"/>
</dbReference>
<comment type="similarity">
    <text evidence="1 4">Belongs to the bacterial ribosomal protein bS18 family.</text>
</comment>
<dbReference type="GO" id="GO:0003735">
    <property type="term" value="F:structural constituent of ribosome"/>
    <property type="evidence" value="ECO:0007669"/>
    <property type="project" value="InterPro"/>
</dbReference>
<dbReference type="EMBL" id="KY212106">
    <property type="protein sequence ID" value="ASB29752.1"/>
    <property type="molecule type" value="Genomic_DNA"/>
</dbReference>
<organism evidence="5">
    <name type="scientific">Porolithon onkodes</name>
    <dbReference type="NCBI Taxonomy" id="231751"/>
    <lineage>
        <taxon>Eukaryota</taxon>
        <taxon>Rhodophyta</taxon>
        <taxon>Florideophyceae</taxon>
        <taxon>Corallinophycidae</taxon>
        <taxon>Corallinales</taxon>
        <taxon>Porolithaceae</taxon>
        <taxon>Porolithon</taxon>
    </lineage>
</organism>
<name>A0A2Z2KXR6_9FLOR</name>
<dbReference type="GO" id="GO:0005763">
    <property type="term" value="C:mitochondrial small ribosomal subunit"/>
    <property type="evidence" value="ECO:0007669"/>
    <property type="project" value="TreeGrafter"/>
</dbReference>
<evidence type="ECO:0000313" key="5">
    <source>
        <dbReference type="EMBL" id="ASB29752.1"/>
    </source>
</evidence>
<dbReference type="InterPro" id="IPR001648">
    <property type="entry name" value="Ribosomal_bS18"/>
</dbReference>
<dbReference type="InterPro" id="IPR036870">
    <property type="entry name" value="Ribosomal_bS18_sf"/>
</dbReference>
<evidence type="ECO:0000256" key="3">
    <source>
        <dbReference type="ARBA" id="ARBA00023274"/>
    </source>
</evidence>
<dbReference type="GeneID" id="37507674"/>
<keyword evidence="3 4" id="KW-0687">Ribonucleoprotein</keyword>
<dbReference type="PANTHER" id="PTHR13479">
    <property type="entry name" value="30S RIBOSOMAL PROTEIN S18"/>
    <property type="match status" value="1"/>
</dbReference>
<dbReference type="AlphaFoldDB" id="A0A2Z2KXR6"/>
<dbReference type="Pfam" id="PF01084">
    <property type="entry name" value="Ribosomal_S18"/>
    <property type="match status" value="1"/>
</dbReference>
<protein>
    <submittedName>
        <fullName evidence="5">Ribosomal protein S18</fullName>
    </submittedName>
</protein>
<reference evidence="5" key="1">
    <citation type="submission" date="2016-11" db="EMBL/GenBank/DDBJ databases">
        <title>Complete organellar and ribosomal genomic analysis of the lectotype specimen of the reef forming species Porolithon onkodes (Heydrich) Foslie.</title>
        <authorList>
            <person name="Hughey J.R."/>
            <person name="Gabrielson P.W."/>
        </authorList>
    </citation>
    <scope>NUCLEOTIDE SEQUENCE</scope>
</reference>
<keyword evidence="5" id="KW-0934">Plastid</keyword>
<dbReference type="Gene3D" id="4.10.640.10">
    <property type="entry name" value="Ribosomal protein S18"/>
    <property type="match status" value="1"/>
</dbReference>
<proteinExistence type="inferred from homology"/>
<dbReference type="PRINTS" id="PR00974">
    <property type="entry name" value="RIBOSOMALS18"/>
</dbReference>
<gene>
    <name evidence="5" type="primary">rps18</name>
</gene>
<dbReference type="PANTHER" id="PTHR13479:SF40">
    <property type="entry name" value="SMALL RIBOSOMAL SUBUNIT PROTEIN BS18M"/>
    <property type="match status" value="1"/>
</dbReference>
<evidence type="ECO:0000256" key="1">
    <source>
        <dbReference type="ARBA" id="ARBA00005589"/>
    </source>
</evidence>
<sequence>MTTSPKYITKISNSKSFNYIDIDTLTQYVTEQGKILPRRLNGLTAKKQRKITKQIKKARLLSLIPFVNK</sequence>
<keyword evidence="2 4" id="KW-0689">Ribosomal protein</keyword>
<accession>A0A2Z2KXR6</accession>
<evidence type="ECO:0000256" key="2">
    <source>
        <dbReference type="ARBA" id="ARBA00022980"/>
    </source>
</evidence>
<dbReference type="HAMAP" id="MF_00270">
    <property type="entry name" value="Ribosomal_bS18"/>
    <property type="match status" value="1"/>
</dbReference>
<dbReference type="GO" id="GO:0070181">
    <property type="term" value="F:small ribosomal subunit rRNA binding"/>
    <property type="evidence" value="ECO:0007669"/>
    <property type="project" value="TreeGrafter"/>
</dbReference>
<geneLocation type="plastid" evidence="5"/>
<dbReference type="RefSeq" id="YP_009502151.1">
    <property type="nucleotide sequence ID" value="NC_038144.1"/>
</dbReference>